<gene>
    <name evidence="2" type="ORF">Mgra_00000159</name>
</gene>
<proteinExistence type="predicted"/>
<protein>
    <submittedName>
        <fullName evidence="2">Uncharacterized protein</fullName>
    </submittedName>
</protein>
<feature type="region of interest" description="Disordered" evidence="1">
    <location>
        <begin position="25"/>
        <end position="63"/>
    </location>
</feature>
<evidence type="ECO:0000256" key="1">
    <source>
        <dbReference type="SAM" id="MobiDB-lite"/>
    </source>
</evidence>
<name>A0A8T0A3C1_9BILA</name>
<evidence type="ECO:0000313" key="2">
    <source>
        <dbReference type="EMBL" id="KAF7640337.1"/>
    </source>
</evidence>
<organism evidence="2 3">
    <name type="scientific">Meloidogyne graminicola</name>
    <dbReference type="NCBI Taxonomy" id="189291"/>
    <lineage>
        <taxon>Eukaryota</taxon>
        <taxon>Metazoa</taxon>
        <taxon>Ecdysozoa</taxon>
        <taxon>Nematoda</taxon>
        <taxon>Chromadorea</taxon>
        <taxon>Rhabditida</taxon>
        <taxon>Tylenchina</taxon>
        <taxon>Tylenchomorpha</taxon>
        <taxon>Tylenchoidea</taxon>
        <taxon>Meloidogynidae</taxon>
        <taxon>Meloidogyninae</taxon>
        <taxon>Meloidogyne</taxon>
    </lineage>
</organism>
<evidence type="ECO:0000313" key="3">
    <source>
        <dbReference type="Proteomes" id="UP000605970"/>
    </source>
</evidence>
<feature type="compositionally biased region" description="Basic and acidic residues" evidence="1">
    <location>
        <begin position="32"/>
        <end position="42"/>
    </location>
</feature>
<keyword evidence="3" id="KW-1185">Reference proteome</keyword>
<accession>A0A8T0A3C1</accession>
<dbReference type="Proteomes" id="UP000605970">
    <property type="component" value="Unassembled WGS sequence"/>
</dbReference>
<comment type="caution">
    <text evidence="2">The sequence shown here is derived from an EMBL/GenBank/DDBJ whole genome shotgun (WGS) entry which is preliminary data.</text>
</comment>
<dbReference type="EMBL" id="JABEBT010000001">
    <property type="protein sequence ID" value="KAF7640337.1"/>
    <property type="molecule type" value="Genomic_DNA"/>
</dbReference>
<dbReference type="AlphaFoldDB" id="A0A8T0A3C1"/>
<reference evidence="2" key="1">
    <citation type="journal article" date="2020" name="Ecol. Evol.">
        <title>Genome structure and content of the rice root-knot nematode (Meloidogyne graminicola).</title>
        <authorList>
            <person name="Phan N.T."/>
            <person name="Danchin E.G.J."/>
            <person name="Klopp C."/>
            <person name="Perfus-Barbeoch L."/>
            <person name="Kozlowski D.K."/>
            <person name="Koutsovoulos G.D."/>
            <person name="Lopez-Roques C."/>
            <person name="Bouchez O."/>
            <person name="Zahm M."/>
            <person name="Besnard G."/>
            <person name="Bellafiore S."/>
        </authorList>
    </citation>
    <scope>NUCLEOTIDE SEQUENCE</scope>
    <source>
        <strain evidence="2">VN-18</strain>
    </source>
</reference>
<sequence>MPQNSKIPTSWKLLPVNVDFPMFDGKNSISKLNEEERQRNSELQELDEQQNPQNNERQDPKLIPLEYTGEIDDDSDENEMLESNNSENMAVENNRNYGDDCNINDSRFYLSSTSQLYKTLNFSSTIASWLFVLVFSVNHIRVSNLFSRDLVNHIFA</sequence>